<gene>
    <name evidence="1" type="ORF">EV378_0249</name>
</gene>
<dbReference type="Proteomes" id="UP000295560">
    <property type="component" value="Unassembled WGS sequence"/>
</dbReference>
<keyword evidence="1" id="KW-0238">DNA-binding</keyword>
<dbReference type="AlphaFoldDB" id="A0A4R1HPJ3"/>
<dbReference type="Pfam" id="PF06224">
    <property type="entry name" value="AlkZ-like"/>
    <property type="match status" value="1"/>
</dbReference>
<dbReference type="EMBL" id="SMFZ01000001">
    <property type="protein sequence ID" value="TCK24477.1"/>
    <property type="molecule type" value="Genomic_DNA"/>
</dbReference>
<dbReference type="GO" id="GO:0003677">
    <property type="term" value="F:DNA binding"/>
    <property type="evidence" value="ECO:0007669"/>
    <property type="project" value="UniProtKB-KW"/>
</dbReference>
<name>A0A4R1HPJ3_PSEEN</name>
<keyword evidence="2" id="KW-1185">Reference proteome</keyword>
<sequence length="374" mass="39797">MSVPELTWDQVLSWRMERHLLDRPAGLDPAAVACRLAGIQAQVASSAAQAVAVRRAERTDGVDDALGSRTLIRTWAMRGTLHLLRPADAAAFLPLIASARSWLTPPWQREFATAGQMDAIAEAVSAVLPGAELTREELASAVVEHSGDASLGEKLTSGWGALLKPMAWQGLLCNGTSRGGRVTFTTPSTWTADWIAPSEPDVAVRTALPAYLAAHGPAAPETFGQWLLRGALRRSVTRGWFTSLVDDGSIAPVRVDGETLHARTEDLDALAAAEPSSRVRLLPAFDQYVLGPGTGDTRILAPERRKLVSRAGGWIAPVVVVGGRVAGTWKVDGGSLDVELFSESDLVDRDALDAEADVLGDVLGVRLTPSITRV</sequence>
<organism evidence="1 2">
    <name type="scientific">Pseudonocardia endophytica</name>
    <dbReference type="NCBI Taxonomy" id="401976"/>
    <lineage>
        <taxon>Bacteria</taxon>
        <taxon>Bacillati</taxon>
        <taxon>Actinomycetota</taxon>
        <taxon>Actinomycetes</taxon>
        <taxon>Pseudonocardiales</taxon>
        <taxon>Pseudonocardiaceae</taxon>
        <taxon>Pseudonocardia</taxon>
    </lineage>
</organism>
<dbReference type="PANTHER" id="PTHR38479:SF2">
    <property type="entry name" value="WINGED HELIX DNA-BINDING DOMAIN-CONTAINING PROTEIN"/>
    <property type="match status" value="1"/>
</dbReference>
<accession>A0A4R1HPJ3</accession>
<protein>
    <submittedName>
        <fullName evidence="1">Winged helix DNA-binding protein</fullName>
    </submittedName>
</protein>
<dbReference type="InterPro" id="IPR009351">
    <property type="entry name" value="AlkZ-like"/>
</dbReference>
<evidence type="ECO:0000313" key="1">
    <source>
        <dbReference type="EMBL" id="TCK24477.1"/>
    </source>
</evidence>
<evidence type="ECO:0000313" key="2">
    <source>
        <dbReference type="Proteomes" id="UP000295560"/>
    </source>
</evidence>
<comment type="caution">
    <text evidence="1">The sequence shown here is derived from an EMBL/GenBank/DDBJ whole genome shotgun (WGS) entry which is preliminary data.</text>
</comment>
<reference evidence="1 2" key="1">
    <citation type="submission" date="2019-03" db="EMBL/GenBank/DDBJ databases">
        <title>Sequencing the genomes of 1000 actinobacteria strains.</title>
        <authorList>
            <person name="Klenk H.-P."/>
        </authorList>
    </citation>
    <scope>NUCLEOTIDE SEQUENCE [LARGE SCALE GENOMIC DNA]</scope>
    <source>
        <strain evidence="1 2">DSM 44969</strain>
    </source>
</reference>
<dbReference type="PANTHER" id="PTHR38479">
    <property type="entry name" value="LMO0824 PROTEIN"/>
    <property type="match status" value="1"/>
</dbReference>
<dbReference type="OrthoDB" id="9148135at2"/>
<dbReference type="RefSeq" id="WP_132420918.1">
    <property type="nucleotide sequence ID" value="NZ_SMFZ01000001.1"/>
</dbReference>
<proteinExistence type="predicted"/>